<dbReference type="Proteomes" id="UP000187209">
    <property type="component" value="Unassembled WGS sequence"/>
</dbReference>
<dbReference type="AlphaFoldDB" id="A0A1R2CB77"/>
<gene>
    <name evidence="2" type="ORF">SteCoe_12233</name>
</gene>
<feature type="transmembrane region" description="Helical" evidence="1">
    <location>
        <begin position="6"/>
        <end position="27"/>
    </location>
</feature>
<evidence type="ECO:0000313" key="3">
    <source>
        <dbReference type="Proteomes" id="UP000187209"/>
    </source>
</evidence>
<protein>
    <recommendedName>
        <fullName evidence="4">RGS domain-containing protein</fullName>
    </recommendedName>
</protein>
<dbReference type="EMBL" id="MPUH01000211">
    <property type="protein sequence ID" value="OMJ86253.1"/>
    <property type="molecule type" value="Genomic_DNA"/>
</dbReference>
<reference evidence="2 3" key="1">
    <citation type="submission" date="2016-11" db="EMBL/GenBank/DDBJ databases">
        <title>The macronuclear genome of Stentor coeruleus: a giant cell with tiny introns.</title>
        <authorList>
            <person name="Slabodnick M."/>
            <person name="Ruby J.G."/>
            <person name="Reiff S.B."/>
            <person name="Swart E.C."/>
            <person name="Gosai S."/>
            <person name="Prabakaran S."/>
            <person name="Witkowska E."/>
            <person name="Larue G.E."/>
            <person name="Fisher S."/>
            <person name="Freeman R.M."/>
            <person name="Gunawardena J."/>
            <person name="Chu W."/>
            <person name="Stover N.A."/>
            <person name="Gregory B.D."/>
            <person name="Nowacki M."/>
            <person name="Derisi J."/>
            <person name="Roy S.W."/>
            <person name="Marshall W.F."/>
            <person name="Sood P."/>
        </authorList>
    </citation>
    <scope>NUCLEOTIDE SEQUENCE [LARGE SCALE GENOMIC DNA]</scope>
    <source>
        <strain evidence="2">WM001</strain>
    </source>
</reference>
<evidence type="ECO:0008006" key="4">
    <source>
        <dbReference type="Google" id="ProtNLM"/>
    </source>
</evidence>
<keyword evidence="1" id="KW-1133">Transmembrane helix</keyword>
<evidence type="ECO:0000256" key="1">
    <source>
        <dbReference type="SAM" id="Phobius"/>
    </source>
</evidence>
<feature type="transmembrane region" description="Helical" evidence="1">
    <location>
        <begin position="187"/>
        <end position="205"/>
    </location>
</feature>
<proteinExistence type="predicted"/>
<name>A0A1R2CB77_9CILI</name>
<feature type="transmembrane region" description="Helical" evidence="1">
    <location>
        <begin position="156"/>
        <end position="175"/>
    </location>
</feature>
<evidence type="ECO:0000313" key="2">
    <source>
        <dbReference type="EMBL" id="OMJ86253.1"/>
    </source>
</evidence>
<sequence length="355" mass="41752">MGNTIYIQISVIAFMVTVFYAVILFIIRRGCSITTTPVYERSFYLIMLANISNYFEAICNLIVGSFVVKSKASLDDNLLIVLSFTIYSTRIYASCMILRLYRIQLLHKFRLGEVSRDSMIKRSSLLFISILTNAYALVMFSSGALLVFLFHFGLKFMIYWNSTCYAIEVLILLFLSLKGINYTHPTIYIEYIFYSIIWAVGTISYDNNLNIRLFFLIPIRNCTLLLITLFSLYEHIKILRPPLPLDLNLGILFEFSELYENFKDFVMKKGVTRHIKACEIYINLSKATFMNSLELFEISRDELRYFDDELARYIENSQYDCIKDYIENTLAFVLKEYEDSDHYAKFRKQYYVIFN</sequence>
<feature type="transmembrane region" description="Helical" evidence="1">
    <location>
        <begin position="79"/>
        <end position="101"/>
    </location>
</feature>
<keyword evidence="1" id="KW-0472">Membrane</keyword>
<accession>A0A1R2CB77</accession>
<feature type="transmembrane region" description="Helical" evidence="1">
    <location>
        <begin position="211"/>
        <end position="233"/>
    </location>
</feature>
<organism evidence="2 3">
    <name type="scientific">Stentor coeruleus</name>
    <dbReference type="NCBI Taxonomy" id="5963"/>
    <lineage>
        <taxon>Eukaryota</taxon>
        <taxon>Sar</taxon>
        <taxon>Alveolata</taxon>
        <taxon>Ciliophora</taxon>
        <taxon>Postciliodesmatophora</taxon>
        <taxon>Heterotrichea</taxon>
        <taxon>Heterotrichida</taxon>
        <taxon>Stentoridae</taxon>
        <taxon>Stentor</taxon>
    </lineage>
</organism>
<keyword evidence="3" id="KW-1185">Reference proteome</keyword>
<feature type="transmembrane region" description="Helical" evidence="1">
    <location>
        <begin position="125"/>
        <end position="150"/>
    </location>
</feature>
<keyword evidence="1" id="KW-0812">Transmembrane</keyword>
<comment type="caution">
    <text evidence="2">The sequence shown here is derived from an EMBL/GenBank/DDBJ whole genome shotgun (WGS) entry which is preliminary data.</text>
</comment>
<dbReference type="OrthoDB" id="326803at2759"/>
<feature type="transmembrane region" description="Helical" evidence="1">
    <location>
        <begin position="43"/>
        <end position="67"/>
    </location>
</feature>